<name>A0A2K8UJ43_9GAMM</name>
<dbReference type="Pfam" id="PF01850">
    <property type="entry name" value="PIN"/>
    <property type="match status" value="1"/>
</dbReference>
<dbReference type="InterPro" id="IPR041705">
    <property type="entry name" value="PIN_Sll0205"/>
</dbReference>
<dbReference type="Gene3D" id="3.40.50.1010">
    <property type="entry name" value="5'-nuclease"/>
    <property type="match status" value="1"/>
</dbReference>
<evidence type="ECO:0000313" key="2">
    <source>
        <dbReference type="EMBL" id="AUB85560.1"/>
    </source>
</evidence>
<protein>
    <submittedName>
        <fullName evidence="2">Twitching motility protein PilT</fullName>
    </submittedName>
</protein>
<organism evidence="2 3">
    <name type="scientific">Candidatus Thiodictyon syntrophicum</name>
    <dbReference type="NCBI Taxonomy" id="1166950"/>
    <lineage>
        <taxon>Bacteria</taxon>
        <taxon>Pseudomonadati</taxon>
        <taxon>Pseudomonadota</taxon>
        <taxon>Gammaproteobacteria</taxon>
        <taxon>Chromatiales</taxon>
        <taxon>Chromatiaceae</taxon>
        <taxon>Thiodictyon</taxon>
    </lineage>
</organism>
<dbReference type="KEGG" id="tsy:THSYN_32120"/>
<dbReference type="InterPro" id="IPR052919">
    <property type="entry name" value="TA_system_RNase"/>
</dbReference>
<sequence length="142" mass="15845">MNCVPGNEPPEDRPPPLLLDTHALLWWLDGDHDLSRPAQQAIGDAHRVVFVSAASAWEIATKVRIGKLPDAVHVAEHFAQILDDQAFRQLPITIAHGRRAGLMPGAHRDPFDRMLIAQAQIEGLILVSNETLFDHFGVQRLW</sequence>
<dbReference type="Proteomes" id="UP000232638">
    <property type="component" value="Plasmid pTs485"/>
</dbReference>
<keyword evidence="2" id="KW-0614">Plasmid</keyword>
<dbReference type="PANTHER" id="PTHR36173">
    <property type="entry name" value="RIBONUCLEASE VAPC16-RELATED"/>
    <property type="match status" value="1"/>
</dbReference>
<evidence type="ECO:0000259" key="1">
    <source>
        <dbReference type="Pfam" id="PF01850"/>
    </source>
</evidence>
<dbReference type="SUPFAM" id="SSF88723">
    <property type="entry name" value="PIN domain-like"/>
    <property type="match status" value="1"/>
</dbReference>
<dbReference type="OrthoDB" id="9798990at2"/>
<reference evidence="2 3" key="1">
    <citation type="submission" date="2017-03" db="EMBL/GenBank/DDBJ databases">
        <title>Complete genome sequence of Candidatus 'Thiodictyon syntrophicum' sp. nov. strain Cad16T, a photolithoautotroph purple sulfur bacterium isolated from an alpine meromictic lake.</title>
        <authorList>
            <person name="Luedin S.M."/>
            <person name="Pothier J.F."/>
            <person name="Danza F."/>
            <person name="Storelli N."/>
            <person name="Wittwer M."/>
            <person name="Tonolla M."/>
        </authorList>
    </citation>
    <scope>NUCLEOTIDE SEQUENCE [LARGE SCALE GENOMIC DNA]</scope>
    <source>
        <strain evidence="2 3">Cad16T</strain>
        <plasmid evidence="3">Plasmid pts485</plasmid>
    </source>
</reference>
<dbReference type="CDD" id="cd09872">
    <property type="entry name" value="PIN_Sll0205-like"/>
    <property type="match status" value="1"/>
</dbReference>
<accession>A0A2K8UJ43</accession>
<geneLocation type="plasmid" evidence="3">
    <name>pts485</name>
</geneLocation>
<feature type="domain" description="PIN" evidence="1">
    <location>
        <begin position="18"/>
        <end position="136"/>
    </location>
</feature>
<keyword evidence="3" id="KW-1185">Reference proteome</keyword>
<dbReference type="InterPro" id="IPR029060">
    <property type="entry name" value="PIN-like_dom_sf"/>
</dbReference>
<gene>
    <name evidence="2" type="ORF">THSYN_32120</name>
</gene>
<evidence type="ECO:0000313" key="3">
    <source>
        <dbReference type="Proteomes" id="UP000232638"/>
    </source>
</evidence>
<dbReference type="PANTHER" id="PTHR36173:SF2">
    <property type="entry name" value="RIBONUCLEASE VAPC16"/>
    <property type="match status" value="1"/>
</dbReference>
<dbReference type="AlphaFoldDB" id="A0A2K8UJ43"/>
<dbReference type="InterPro" id="IPR002716">
    <property type="entry name" value="PIN_dom"/>
</dbReference>
<dbReference type="EMBL" id="CP020372">
    <property type="protein sequence ID" value="AUB85560.1"/>
    <property type="molecule type" value="Genomic_DNA"/>
</dbReference>
<proteinExistence type="predicted"/>